<accession>A0A0A1UY54</accession>
<dbReference type="EMBL" id="JELW01000005">
    <property type="protein sequence ID" value="EXV02296.1"/>
    <property type="molecule type" value="Genomic_DNA"/>
</dbReference>
<protein>
    <submittedName>
        <fullName evidence="2">Uncharacterized protein</fullName>
    </submittedName>
</protein>
<sequence>MNYEQHTNKQMSNTISYTTRSQTNDKAATSYYNTPKTTTTSRIEIPVLNQISSSSCEHPDSGIKARFHHQLSRIPGKALKIRRESRNTSFPPVKAYT</sequence>
<dbReference type="HOGENOM" id="CLU_2347168_0_0_1"/>
<proteinExistence type="predicted"/>
<feature type="compositionally biased region" description="Polar residues" evidence="1">
    <location>
        <begin position="1"/>
        <end position="27"/>
    </location>
</feature>
<name>A0A0A1UY54_9HYPO</name>
<dbReference type="Proteomes" id="UP000030151">
    <property type="component" value="Unassembled WGS sequence"/>
</dbReference>
<dbReference type="AlphaFoldDB" id="A0A0A1UY54"/>
<organism evidence="2 3">
    <name type="scientific">Metarhizium robertsii</name>
    <dbReference type="NCBI Taxonomy" id="568076"/>
    <lineage>
        <taxon>Eukaryota</taxon>
        <taxon>Fungi</taxon>
        <taxon>Dikarya</taxon>
        <taxon>Ascomycota</taxon>
        <taxon>Pezizomycotina</taxon>
        <taxon>Sordariomycetes</taxon>
        <taxon>Hypocreomycetidae</taxon>
        <taxon>Hypocreales</taxon>
        <taxon>Clavicipitaceae</taxon>
        <taxon>Metarhizium</taxon>
    </lineage>
</organism>
<evidence type="ECO:0000313" key="3">
    <source>
        <dbReference type="Proteomes" id="UP000030151"/>
    </source>
</evidence>
<gene>
    <name evidence="2" type="ORF">X797_004425</name>
</gene>
<evidence type="ECO:0000256" key="1">
    <source>
        <dbReference type="SAM" id="MobiDB-lite"/>
    </source>
</evidence>
<feature type="region of interest" description="Disordered" evidence="1">
    <location>
        <begin position="1"/>
        <end position="33"/>
    </location>
</feature>
<reference evidence="2 3" key="1">
    <citation type="submission" date="2014-02" db="EMBL/GenBank/DDBJ databases">
        <title>The genome sequence of the entomopathogenic fungus Metarhizium robertsii ARSEF 2575.</title>
        <authorList>
            <person name="Giuliano Garisto Donzelli B."/>
            <person name="Roe B.A."/>
            <person name="Macmil S.L."/>
            <person name="Krasnoff S.B."/>
            <person name="Gibson D.M."/>
        </authorList>
    </citation>
    <scope>NUCLEOTIDE SEQUENCE [LARGE SCALE GENOMIC DNA]</scope>
    <source>
        <strain evidence="2 3">ARSEF 2575</strain>
    </source>
</reference>
<evidence type="ECO:0000313" key="2">
    <source>
        <dbReference type="EMBL" id="EXV02296.1"/>
    </source>
</evidence>
<comment type="caution">
    <text evidence="2">The sequence shown here is derived from an EMBL/GenBank/DDBJ whole genome shotgun (WGS) entry which is preliminary data.</text>
</comment>